<comment type="caution">
    <text evidence="5">The sequence shown here is derived from an EMBL/GenBank/DDBJ whole genome shotgun (WGS) entry which is preliminary data.</text>
</comment>
<dbReference type="InterPro" id="IPR038514">
    <property type="entry name" value="AAR2_C_sf"/>
</dbReference>
<keyword evidence="6" id="KW-1185">Reference proteome</keyword>
<evidence type="ECO:0000256" key="1">
    <source>
        <dbReference type="ARBA" id="ARBA00006281"/>
    </source>
</evidence>
<comment type="similarity">
    <text evidence="1">Belongs to the AAR2 family.</text>
</comment>
<dbReference type="AlphaFoldDB" id="A0A179FM67"/>
<dbReference type="Proteomes" id="UP000078397">
    <property type="component" value="Unassembled WGS sequence"/>
</dbReference>
<evidence type="ECO:0000259" key="4">
    <source>
        <dbReference type="Pfam" id="PF20981"/>
    </source>
</evidence>
<feature type="compositionally biased region" description="Low complexity" evidence="2">
    <location>
        <begin position="93"/>
        <end position="103"/>
    </location>
</feature>
<dbReference type="Pfam" id="PF05282">
    <property type="entry name" value="AAR2"/>
    <property type="match status" value="1"/>
</dbReference>
<proteinExistence type="inferred from homology"/>
<dbReference type="RefSeq" id="XP_018143812.1">
    <property type="nucleotide sequence ID" value="XM_018292140.1"/>
</dbReference>
<dbReference type="Pfam" id="PF20981">
    <property type="entry name" value="AAR2_1st"/>
    <property type="match status" value="1"/>
</dbReference>
<feature type="region of interest" description="Disordered" evidence="2">
    <location>
        <begin position="1"/>
        <end position="113"/>
    </location>
</feature>
<dbReference type="OrthoDB" id="201752at2759"/>
<dbReference type="STRING" id="1380566.A0A179FM67"/>
<name>A0A179FM67_METCM</name>
<evidence type="ECO:0000313" key="6">
    <source>
        <dbReference type="Proteomes" id="UP000078397"/>
    </source>
</evidence>
<accession>A0A179FM67</accession>
<dbReference type="CDD" id="cd13777">
    <property type="entry name" value="Aar2_N"/>
    <property type="match status" value="1"/>
</dbReference>
<sequence>MDARGPPLSPSITRGIRKSNSTKSAGARSTKSHESVHVLGSHPLGTLRVLGPDSSPRISEHLDANSDDEGPPPLEPEPASENAYQLSGHQRNRSANSQSSSARPKSPLLDCQDHEMGGGDVAVILDLPEIFTVAYDSLSFTAQNFVGVRDVPVGPHFFWVAHPSGVAARSGVWILTSESHHHVHVVQWDKYNEVLTDATRSECRNHVESMPTIHAQLVPYSDPSATNETRGELSASKIETNRSIWQQLTTHINSRVLNRIAGPQVGGWFVHTLDRAHGALHFSPELELERAVPNKNLQQRELHFTFERTTRLFSLLSLGAERSQQAIDPTTYLMSQIEDPNSGLMYDDLIGELQFSFIVGIHIGTDACLEQWWFMLLKLIIKAHLLVQRKPFLVAAMWHTVAAQITYTSEWMETSILDNSEAKCRELRIGLIIYKRRMEEFLQSDENLIEPIHLAVGTAFSRVEAVLTDLGWDLTDDYVRRGMVMMEDGEEIELELTDLEAEDERGEWAPEIVEFDENGRQRGLISWLD</sequence>
<dbReference type="PANTHER" id="PTHR12689">
    <property type="entry name" value="A1 CISTRON SPLICING FACTOR AAR2-RELATED"/>
    <property type="match status" value="1"/>
</dbReference>
<gene>
    <name evidence="5" type="ORF">VFPPC_14371</name>
</gene>
<dbReference type="GO" id="GO:0000244">
    <property type="term" value="P:spliceosomal tri-snRNP complex assembly"/>
    <property type="evidence" value="ECO:0007669"/>
    <property type="project" value="TreeGrafter"/>
</dbReference>
<evidence type="ECO:0000259" key="3">
    <source>
        <dbReference type="Pfam" id="PF05282"/>
    </source>
</evidence>
<protein>
    <submittedName>
        <fullName evidence="5">AAR2 domain-containing protein</fullName>
    </submittedName>
</protein>
<dbReference type="PANTHER" id="PTHR12689:SF4">
    <property type="entry name" value="PROTEIN AAR2 HOMOLOG"/>
    <property type="match status" value="1"/>
</dbReference>
<feature type="domain" description="AAR2 C-terminal" evidence="3">
    <location>
        <begin position="317"/>
        <end position="474"/>
    </location>
</feature>
<dbReference type="KEGG" id="pchm:VFPPC_14371"/>
<dbReference type="InterPro" id="IPR038516">
    <property type="entry name" value="AAR2_N_sf"/>
</dbReference>
<dbReference type="Gene3D" id="1.25.40.550">
    <property type="entry name" value="Aar2, C-terminal domain-like"/>
    <property type="match status" value="1"/>
</dbReference>
<dbReference type="CDD" id="cd13778">
    <property type="entry name" value="Aar2_C"/>
    <property type="match status" value="1"/>
</dbReference>
<evidence type="ECO:0000313" key="5">
    <source>
        <dbReference type="EMBL" id="OAQ66725.1"/>
    </source>
</evidence>
<dbReference type="InterPro" id="IPR033648">
    <property type="entry name" value="AAR2_C"/>
</dbReference>
<dbReference type="InterPro" id="IPR033647">
    <property type="entry name" value="Aar2_N"/>
</dbReference>
<dbReference type="EMBL" id="LSBJ02000004">
    <property type="protein sequence ID" value="OAQ66725.1"/>
    <property type="molecule type" value="Genomic_DNA"/>
</dbReference>
<organism evidence="5 6">
    <name type="scientific">Pochonia chlamydosporia 170</name>
    <dbReference type="NCBI Taxonomy" id="1380566"/>
    <lineage>
        <taxon>Eukaryota</taxon>
        <taxon>Fungi</taxon>
        <taxon>Dikarya</taxon>
        <taxon>Ascomycota</taxon>
        <taxon>Pezizomycotina</taxon>
        <taxon>Sordariomycetes</taxon>
        <taxon>Hypocreomycetidae</taxon>
        <taxon>Hypocreales</taxon>
        <taxon>Clavicipitaceae</taxon>
        <taxon>Pochonia</taxon>
    </lineage>
</organism>
<dbReference type="GeneID" id="28856134"/>
<dbReference type="Gene3D" id="2.60.34.20">
    <property type="match status" value="1"/>
</dbReference>
<reference evidence="5 6" key="1">
    <citation type="journal article" date="2016" name="PLoS Pathog.">
        <title>Biosynthesis of antibiotic leucinostatins in bio-control fungus Purpureocillium lilacinum and their inhibition on phytophthora revealed by genome mining.</title>
        <authorList>
            <person name="Wang G."/>
            <person name="Liu Z."/>
            <person name="Lin R."/>
            <person name="Li E."/>
            <person name="Mao Z."/>
            <person name="Ling J."/>
            <person name="Yang Y."/>
            <person name="Yin W.B."/>
            <person name="Xie B."/>
        </authorList>
    </citation>
    <scope>NUCLEOTIDE SEQUENCE [LARGE SCALE GENOMIC DNA]</scope>
    <source>
        <strain evidence="5">170</strain>
    </source>
</reference>
<dbReference type="InterPro" id="IPR007946">
    <property type="entry name" value="AAR2"/>
</dbReference>
<feature type="compositionally biased region" description="Polar residues" evidence="2">
    <location>
        <begin position="18"/>
        <end position="29"/>
    </location>
</feature>
<evidence type="ECO:0000256" key="2">
    <source>
        <dbReference type="SAM" id="MobiDB-lite"/>
    </source>
</evidence>
<feature type="domain" description="AAR2 N-terminal" evidence="4">
    <location>
        <begin position="120"/>
        <end position="262"/>
    </location>
</feature>